<comment type="subcellular location">
    <subcellularLocation>
        <location evidence="1">Cell membrane</location>
        <topology evidence="1">Multi-pass membrane protein</topology>
    </subcellularLocation>
</comment>
<evidence type="ECO:0000256" key="6">
    <source>
        <dbReference type="SAM" id="Phobius"/>
    </source>
</evidence>
<gene>
    <name evidence="8" type="ORF">Y717_14560</name>
</gene>
<keyword evidence="4 6" id="KW-0472">Membrane</keyword>
<evidence type="ECO:0000259" key="7">
    <source>
        <dbReference type="PROSITE" id="PS50850"/>
    </source>
</evidence>
<reference evidence="8 9" key="1">
    <citation type="submission" date="2013-12" db="EMBL/GenBank/DDBJ databases">
        <title>Annotated genome of Streptomyces scopuliridis.</title>
        <authorList>
            <person name="Olson J.B."/>
        </authorList>
    </citation>
    <scope>NUCLEOTIDE SEQUENCE [LARGE SCALE GENOMIC DNA]</scope>
    <source>
        <strain evidence="8 9">RB72</strain>
    </source>
</reference>
<evidence type="ECO:0000256" key="5">
    <source>
        <dbReference type="ARBA" id="ARBA00023251"/>
    </source>
</evidence>
<dbReference type="PANTHER" id="PTHR42718">
    <property type="entry name" value="MAJOR FACILITATOR SUPERFAMILY MULTIDRUG TRANSPORTER MFSC"/>
    <property type="match status" value="1"/>
</dbReference>
<dbReference type="EMBL" id="AZSP01000019">
    <property type="protein sequence ID" value="PVE13650.1"/>
    <property type="molecule type" value="Genomic_DNA"/>
</dbReference>
<evidence type="ECO:0000313" key="9">
    <source>
        <dbReference type="Proteomes" id="UP000245992"/>
    </source>
</evidence>
<proteinExistence type="predicted"/>
<dbReference type="PROSITE" id="PS50850">
    <property type="entry name" value="MFS"/>
    <property type="match status" value="1"/>
</dbReference>
<dbReference type="RefSeq" id="WP_030355824.1">
    <property type="nucleotide sequence ID" value="NZ_AZSP01000019.1"/>
</dbReference>
<dbReference type="Pfam" id="PF07690">
    <property type="entry name" value="MFS_1"/>
    <property type="match status" value="1"/>
</dbReference>
<dbReference type="Proteomes" id="UP000245992">
    <property type="component" value="Unassembled WGS sequence"/>
</dbReference>
<dbReference type="Gene3D" id="1.20.1720.10">
    <property type="entry name" value="Multidrug resistance protein D"/>
    <property type="match status" value="1"/>
</dbReference>
<comment type="caution">
    <text evidence="8">The sequence shown here is derived from an EMBL/GenBank/DDBJ whole genome shotgun (WGS) entry which is preliminary data.</text>
</comment>
<dbReference type="GO" id="GO:0022857">
    <property type="term" value="F:transmembrane transporter activity"/>
    <property type="evidence" value="ECO:0007669"/>
    <property type="project" value="InterPro"/>
</dbReference>
<feature type="transmembrane region" description="Helical" evidence="6">
    <location>
        <begin position="88"/>
        <end position="111"/>
    </location>
</feature>
<dbReference type="PANTHER" id="PTHR42718:SF42">
    <property type="entry name" value="EXPORT PROTEIN"/>
    <property type="match status" value="1"/>
</dbReference>
<protein>
    <recommendedName>
        <fullName evidence="7">Major facilitator superfamily (MFS) profile domain-containing protein</fullName>
    </recommendedName>
</protein>
<keyword evidence="9" id="KW-1185">Reference proteome</keyword>
<organism evidence="8 9">
    <name type="scientific">Streptomyces scopuliridis RB72</name>
    <dbReference type="NCBI Taxonomy" id="1440053"/>
    <lineage>
        <taxon>Bacteria</taxon>
        <taxon>Bacillati</taxon>
        <taxon>Actinomycetota</taxon>
        <taxon>Actinomycetes</taxon>
        <taxon>Kitasatosporales</taxon>
        <taxon>Streptomycetaceae</taxon>
        <taxon>Streptomyces</taxon>
    </lineage>
</organism>
<sequence>MSDTTNTTASGPGSHTTGPWAALAALSLGLFMIVVDTSIVSVAVPAMVRGLGTGLNAVVWVTSVYLLAYAVPMLFTSRLGDRYGPKRVFVAGLAVFTAASLGAGLSTGAAATNSSTGP</sequence>
<dbReference type="InterPro" id="IPR011701">
    <property type="entry name" value="MFS"/>
</dbReference>
<feature type="domain" description="Major facilitator superfamily (MFS) profile" evidence="7">
    <location>
        <begin position="22"/>
        <end position="118"/>
    </location>
</feature>
<keyword evidence="5" id="KW-0046">Antibiotic resistance</keyword>
<feature type="transmembrane region" description="Helical" evidence="6">
    <location>
        <begin position="20"/>
        <end position="45"/>
    </location>
</feature>
<dbReference type="GO" id="GO:0005886">
    <property type="term" value="C:plasma membrane"/>
    <property type="evidence" value="ECO:0007669"/>
    <property type="project" value="UniProtKB-SubCell"/>
</dbReference>
<accession>A0A2T7TER3</accession>
<name>A0A2T7TER3_9ACTN</name>
<evidence type="ECO:0000256" key="1">
    <source>
        <dbReference type="ARBA" id="ARBA00004651"/>
    </source>
</evidence>
<keyword evidence="2 6" id="KW-0812">Transmembrane</keyword>
<dbReference type="GO" id="GO:0046677">
    <property type="term" value="P:response to antibiotic"/>
    <property type="evidence" value="ECO:0007669"/>
    <property type="project" value="UniProtKB-KW"/>
</dbReference>
<dbReference type="InterPro" id="IPR036259">
    <property type="entry name" value="MFS_trans_sf"/>
</dbReference>
<dbReference type="AlphaFoldDB" id="A0A2T7TER3"/>
<feature type="transmembrane region" description="Helical" evidence="6">
    <location>
        <begin position="57"/>
        <end position="76"/>
    </location>
</feature>
<dbReference type="STRING" id="1440053.GCA_000718095_06929"/>
<dbReference type="SUPFAM" id="SSF103473">
    <property type="entry name" value="MFS general substrate transporter"/>
    <property type="match status" value="1"/>
</dbReference>
<evidence type="ECO:0000256" key="3">
    <source>
        <dbReference type="ARBA" id="ARBA00022989"/>
    </source>
</evidence>
<evidence type="ECO:0000313" key="8">
    <source>
        <dbReference type="EMBL" id="PVE13650.1"/>
    </source>
</evidence>
<keyword evidence="3 6" id="KW-1133">Transmembrane helix</keyword>
<evidence type="ECO:0000256" key="2">
    <source>
        <dbReference type="ARBA" id="ARBA00022692"/>
    </source>
</evidence>
<dbReference type="InterPro" id="IPR020846">
    <property type="entry name" value="MFS_dom"/>
</dbReference>
<evidence type="ECO:0000256" key="4">
    <source>
        <dbReference type="ARBA" id="ARBA00023136"/>
    </source>
</evidence>